<dbReference type="GeneID" id="64766419"/>
<protein>
    <submittedName>
        <fullName evidence="1">Uncharacterized protein</fullName>
    </submittedName>
</protein>
<evidence type="ECO:0000313" key="1">
    <source>
        <dbReference type="EMBL" id="AVO25094.1"/>
    </source>
</evidence>
<dbReference type="RefSeq" id="YP_010059188.1">
    <property type="nucleotide sequence ID" value="NC_054724.1"/>
</dbReference>
<accession>A0A2P1JXT7</accession>
<dbReference type="EMBL" id="MG962366">
    <property type="protein sequence ID" value="AVO25094.1"/>
    <property type="molecule type" value="Genomic_DNA"/>
</dbReference>
<organism evidence="1 2">
    <name type="scientific">Rhodococcus phage Finch</name>
    <dbReference type="NCBI Taxonomy" id="2094144"/>
    <lineage>
        <taxon>Viruses</taxon>
        <taxon>Duplodnaviria</taxon>
        <taxon>Heunggongvirae</taxon>
        <taxon>Uroviricota</taxon>
        <taxon>Caudoviricetes</taxon>
        <taxon>Finchvirus</taxon>
        <taxon>Finchvirus finch</taxon>
    </lineage>
</organism>
<sequence length="104" mass="11666">MTSRLLKFFGFGHDPAEVPDSLAHVKIDQNYLAKQIKAEVKKSIDLAVKDAVKTSVDYWLYETEEGKEVLLTIGSVIRRYPAVKDAQIEEAISEAVLKVFQAGR</sequence>
<dbReference type="Proteomes" id="UP000241290">
    <property type="component" value="Genome"/>
</dbReference>
<proteinExistence type="predicted"/>
<gene>
    <name evidence="1" type="primary">166</name>
    <name evidence="1" type="ORF">SEA_FINCH_166</name>
</gene>
<evidence type="ECO:0000313" key="2">
    <source>
        <dbReference type="Proteomes" id="UP000241290"/>
    </source>
</evidence>
<dbReference type="KEGG" id="vg:64766419"/>
<keyword evidence="2" id="KW-1185">Reference proteome</keyword>
<name>A0A2P1JXT7_9CAUD</name>
<reference evidence="2" key="1">
    <citation type="submission" date="2018-02" db="EMBL/GenBank/DDBJ databases">
        <authorList>
            <person name="Cohen D.B."/>
            <person name="Kent A.D."/>
        </authorList>
    </citation>
    <scope>NUCLEOTIDE SEQUENCE [LARGE SCALE GENOMIC DNA]</scope>
</reference>